<reference evidence="1 2" key="1">
    <citation type="journal article" date="2021" name="Microbiol. Resour. Announc.">
        <title>Complete Genome Sequences of Two Rhodococcus sp. Strains with Large and Linear Chromosomes, Isolated from Apple Rhizosphere.</title>
        <authorList>
            <person name="Benning S."/>
            <person name="Brugnone N."/>
            <person name="Siani R."/>
            <person name="Kublik S."/>
            <person name="Schloter M."/>
            <person name="Rad V."/>
        </authorList>
    </citation>
    <scope>NUCLEOTIDE SEQUENCE [LARGE SCALE GENOMIC DNA]</scope>
    <source>
        <strain evidence="1 2">R79</strain>
    </source>
</reference>
<dbReference type="EMBL" id="CP070619">
    <property type="protein sequence ID" value="QSE91517.1"/>
    <property type="molecule type" value="Genomic_DNA"/>
</dbReference>
<keyword evidence="2" id="KW-1185">Reference proteome</keyword>
<evidence type="ECO:0008006" key="3">
    <source>
        <dbReference type="Google" id="ProtNLM"/>
    </source>
</evidence>
<gene>
    <name evidence="1" type="ORF">JWS13_24210</name>
</gene>
<accession>A0A974W6D5</accession>
<organism evidence="1 2">
    <name type="scientific">Rhodococcus pseudokoreensis</name>
    <dbReference type="NCBI Taxonomy" id="2811421"/>
    <lineage>
        <taxon>Bacteria</taxon>
        <taxon>Bacillati</taxon>
        <taxon>Actinomycetota</taxon>
        <taxon>Actinomycetes</taxon>
        <taxon>Mycobacteriales</taxon>
        <taxon>Nocardiaceae</taxon>
        <taxon>Rhodococcus</taxon>
    </lineage>
</organism>
<dbReference type="Proteomes" id="UP000662986">
    <property type="component" value="Chromosome"/>
</dbReference>
<protein>
    <recommendedName>
        <fullName evidence="3">Gluconate 2-dehydrogenase subunit 3</fullName>
    </recommendedName>
</protein>
<evidence type="ECO:0000313" key="1">
    <source>
        <dbReference type="EMBL" id="QSE91517.1"/>
    </source>
</evidence>
<dbReference type="RefSeq" id="WP_206007944.1">
    <property type="nucleotide sequence ID" value="NZ_CP070619.1"/>
</dbReference>
<reference evidence="1 2" key="2">
    <citation type="journal article" date="2022" name="Arch. Microbiol.">
        <title>Rhodococcus pseudokoreensis sp. nov. isolated from the rhizosphere of young M26 apple rootstocks.</title>
        <authorList>
            <person name="Kampfer P."/>
            <person name="Glaeser S.P."/>
            <person name="Blom J."/>
            <person name="Wolf J."/>
            <person name="Benning S."/>
            <person name="Schloter M."/>
            <person name="Neumann-Schaal M."/>
        </authorList>
    </citation>
    <scope>NUCLEOTIDE SEQUENCE [LARGE SCALE GENOMIC DNA]</scope>
    <source>
        <strain evidence="1 2">R79</strain>
    </source>
</reference>
<sequence>MTTPLTTSPFTDQERSGADRLADLWFPGTARSPRMTELPDYVPLLGRGLAANDELASAFREIAVLASQAPEVTVETVATWPQDVVEGAFMLLLCTYYMSRDVRTAIGYPGQDRVPVANADPDQLVTDELLAPVIARGATYVPTPGRDR</sequence>
<evidence type="ECO:0000313" key="2">
    <source>
        <dbReference type="Proteomes" id="UP000662986"/>
    </source>
</evidence>
<name>A0A974W6D5_9NOCA</name>
<proteinExistence type="predicted"/>